<accession>A0A427APZ4</accession>
<keyword evidence="4" id="KW-0010">Activator</keyword>
<dbReference type="CDD" id="cd00018">
    <property type="entry name" value="AP2"/>
    <property type="match status" value="1"/>
</dbReference>
<organism evidence="10 11">
    <name type="scientific">Ensete ventricosum</name>
    <name type="common">Abyssinian banana</name>
    <name type="synonym">Musa ensete</name>
    <dbReference type="NCBI Taxonomy" id="4639"/>
    <lineage>
        <taxon>Eukaryota</taxon>
        <taxon>Viridiplantae</taxon>
        <taxon>Streptophyta</taxon>
        <taxon>Embryophyta</taxon>
        <taxon>Tracheophyta</taxon>
        <taxon>Spermatophyta</taxon>
        <taxon>Magnoliopsida</taxon>
        <taxon>Liliopsida</taxon>
        <taxon>Zingiberales</taxon>
        <taxon>Musaceae</taxon>
        <taxon>Ensete</taxon>
    </lineage>
</organism>
<evidence type="ECO:0000313" key="11">
    <source>
        <dbReference type="Proteomes" id="UP000287651"/>
    </source>
</evidence>
<dbReference type="AlphaFoldDB" id="A0A427APZ4"/>
<feature type="region of interest" description="Disordered" evidence="8">
    <location>
        <begin position="230"/>
        <end position="272"/>
    </location>
</feature>
<keyword evidence="5" id="KW-0804">Transcription</keyword>
<dbReference type="PRINTS" id="PR00367">
    <property type="entry name" value="ETHRSPELEMNT"/>
</dbReference>
<dbReference type="Pfam" id="PF00847">
    <property type="entry name" value="AP2"/>
    <property type="match status" value="1"/>
</dbReference>
<dbReference type="Gene3D" id="3.30.730.10">
    <property type="entry name" value="AP2/ERF domain"/>
    <property type="match status" value="1"/>
</dbReference>
<reference evidence="10 11" key="1">
    <citation type="journal article" date="2014" name="Agronomy (Basel)">
        <title>A Draft Genome Sequence for Ensete ventricosum, the Drought-Tolerant Tree Against Hunger.</title>
        <authorList>
            <person name="Harrison J."/>
            <person name="Moore K.A."/>
            <person name="Paszkiewicz K."/>
            <person name="Jones T."/>
            <person name="Grant M."/>
            <person name="Ambacheew D."/>
            <person name="Muzemil S."/>
            <person name="Studholme D.J."/>
        </authorList>
    </citation>
    <scope>NUCLEOTIDE SEQUENCE [LARGE SCALE GENOMIC DNA]</scope>
</reference>
<evidence type="ECO:0000256" key="1">
    <source>
        <dbReference type="ARBA" id="ARBA00004123"/>
    </source>
</evidence>
<evidence type="ECO:0000256" key="5">
    <source>
        <dbReference type="ARBA" id="ARBA00023163"/>
    </source>
</evidence>
<evidence type="ECO:0000256" key="2">
    <source>
        <dbReference type="ARBA" id="ARBA00023015"/>
    </source>
</evidence>
<keyword evidence="6" id="KW-0539">Nucleus</keyword>
<feature type="region of interest" description="Disordered" evidence="8">
    <location>
        <begin position="1"/>
        <end position="44"/>
    </location>
</feature>
<comment type="caution">
    <text evidence="10">The sequence shown here is derived from an EMBL/GenBank/DDBJ whole genome shotgun (WGS) entry which is preliminary data.</text>
</comment>
<dbReference type="Proteomes" id="UP000287651">
    <property type="component" value="Unassembled WGS sequence"/>
</dbReference>
<dbReference type="SUPFAM" id="SSF54171">
    <property type="entry name" value="DNA-binding domain"/>
    <property type="match status" value="1"/>
</dbReference>
<dbReference type="PANTHER" id="PTHR31839:SF57">
    <property type="entry name" value="DEHYDRATION-RESPONSIVE ELEMENT-BINDING PROTEIN 1B"/>
    <property type="match status" value="1"/>
</dbReference>
<protein>
    <recommendedName>
        <fullName evidence="9">AP2/ERF domain-containing protein</fullName>
    </recommendedName>
</protein>
<evidence type="ECO:0000313" key="10">
    <source>
        <dbReference type="EMBL" id="RRT78288.1"/>
    </source>
</evidence>
<dbReference type="SMART" id="SM00380">
    <property type="entry name" value="AP2"/>
    <property type="match status" value="1"/>
</dbReference>
<gene>
    <name evidence="10" type="ORF">B296_00027305</name>
</gene>
<dbReference type="GO" id="GO:0005634">
    <property type="term" value="C:nucleus"/>
    <property type="evidence" value="ECO:0007669"/>
    <property type="project" value="UniProtKB-SubCell"/>
</dbReference>
<feature type="compositionally biased region" description="Low complexity" evidence="8">
    <location>
        <begin position="10"/>
        <end position="24"/>
    </location>
</feature>
<feature type="region of interest" description="Disordered" evidence="8">
    <location>
        <begin position="138"/>
        <end position="187"/>
    </location>
</feature>
<feature type="compositionally biased region" description="Low complexity" evidence="8">
    <location>
        <begin position="138"/>
        <end position="153"/>
    </location>
</feature>
<dbReference type="GO" id="GO:0003700">
    <property type="term" value="F:DNA-binding transcription factor activity"/>
    <property type="evidence" value="ECO:0007669"/>
    <property type="project" value="InterPro"/>
</dbReference>
<evidence type="ECO:0000256" key="3">
    <source>
        <dbReference type="ARBA" id="ARBA00023125"/>
    </source>
</evidence>
<name>A0A427APZ4_ENSVE</name>
<comment type="similarity">
    <text evidence="7">Belongs to the AP2/ERF transcription factor family. ERF subfamily.</text>
</comment>
<evidence type="ECO:0000256" key="4">
    <source>
        <dbReference type="ARBA" id="ARBA00023159"/>
    </source>
</evidence>
<dbReference type="InterPro" id="IPR001471">
    <property type="entry name" value="AP2/ERF_dom"/>
</dbReference>
<keyword evidence="3" id="KW-0238">DNA-binding</keyword>
<evidence type="ECO:0000259" key="9">
    <source>
        <dbReference type="PROSITE" id="PS51032"/>
    </source>
</evidence>
<dbReference type="GO" id="GO:0003677">
    <property type="term" value="F:DNA binding"/>
    <property type="evidence" value="ECO:0007669"/>
    <property type="project" value="UniProtKB-KW"/>
</dbReference>
<dbReference type="InterPro" id="IPR016177">
    <property type="entry name" value="DNA-bd_dom_sf"/>
</dbReference>
<evidence type="ECO:0000256" key="7">
    <source>
        <dbReference type="ARBA" id="ARBA00024343"/>
    </source>
</evidence>
<dbReference type="FunFam" id="3.30.730.10:FF:000001">
    <property type="entry name" value="Ethylene-responsive transcription factor 2"/>
    <property type="match status" value="1"/>
</dbReference>
<dbReference type="EMBL" id="AMZH03001714">
    <property type="protein sequence ID" value="RRT78288.1"/>
    <property type="molecule type" value="Genomic_DNA"/>
</dbReference>
<dbReference type="PANTHER" id="PTHR31839">
    <property type="entry name" value="DEHYDRATION-RESPONSIVE ELEMENT-BINDING PROTEIN 1D"/>
    <property type="match status" value="1"/>
</dbReference>
<evidence type="ECO:0000256" key="8">
    <source>
        <dbReference type="SAM" id="MobiDB-lite"/>
    </source>
</evidence>
<dbReference type="PROSITE" id="PS51032">
    <property type="entry name" value="AP2_ERF"/>
    <property type="match status" value="1"/>
</dbReference>
<keyword evidence="2" id="KW-0805">Transcription regulation</keyword>
<sequence length="363" mass="39263">MDTFYGGDGAAASSGSSSGSPSSGETWLYSTVSQAPPKRPAGRTKFRETRHPVYKGVRRRGAAGRWVCEVREPNKKTRIWLGTFPTAEMAARAHDVAAMMLRGRSACLNFADSAWRLRVPPSFSSSRDIARAAAEAAEAFRPSSHSSGGAASPLMTESSAHASLSLPTTATPPPTSPEEGAGSDSYRGGAFDMINYDDMDLGYCYYSSMAEELLVEPPLNQDAKELHPAYLPRASAAKERPTPRSGRKGPDQKPQPSVFLPRKGGRIKKTYLGNGDEKGAERLIYKEREADCDALVPEEVDALVAMAETQQIARGYPTPMEEDAAGGCGQGFRSGSRKHRRFCSGRLAGLQPHRFDDKSVRLI</sequence>
<evidence type="ECO:0000256" key="6">
    <source>
        <dbReference type="ARBA" id="ARBA00023242"/>
    </source>
</evidence>
<comment type="subcellular location">
    <subcellularLocation>
        <location evidence="1">Nucleus</location>
    </subcellularLocation>
</comment>
<dbReference type="InterPro" id="IPR045277">
    <property type="entry name" value="DRE1A-I"/>
</dbReference>
<feature type="domain" description="AP2/ERF" evidence="9">
    <location>
        <begin position="53"/>
        <end position="111"/>
    </location>
</feature>
<dbReference type="InterPro" id="IPR036955">
    <property type="entry name" value="AP2/ERF_dom_sf"/>
</dbReference>
<proteinExistence type="inferred from homology"/>